<dbReference type="GO" id="GO:0046872">
    <property type="term" value="F:metal ion binding"/>
    <property type="evidence" value="ECO:0007669"/>
    <property type="project" value="UniProtKB-KW"/>
</dbReference>
<protein>
    <submittedName>
        <fullName evidence="10">Progestin and adipoQ receptor family member 3</fullName>
    </submittedName>
</protein>
<organism evidence="9 10">
    <name type="scientific">Diaphorina citri</name>
    <name type="common">Asian citrus psyllid</name>
    <dbReference type="NCBI Taxonomy" id="121845"/>
    <lineage>
        <taxon>Eukaryota</taxon>
        <taxon>Metazoa</taxon>
        <taxon>Ecdysozoa</taxon>
        <taxon>Arthropoda</taxon>
        <taxon>Hexapoda</taxon>
        <taxon>Insecta</taxon>
        <taxon>Pterygota</taxon>
        <taxon>Neoptera</taxon>
        <taxon>Paraneoptera</taxon>
        <taxon>Hemiptera</taxon>
        <taxon>Sternorrhyncha</taxon>
        <taxon>Psylloidea</taxon>
        <taxon>Psyllidae</taxon>
        <taxon>Diaphorininae</taxon>
        <taxon>Diaphorina</taxon>
    </lineage>
</organism>
<dbReference type="AlphaFoldDB" id="A0A1S3D7N0"/>
<dbReference type="OMA" id="PSAICIC"/>
<dbReference type="Proteomes" id="UP000079169">
    <property type="component" value="Unplaced"/>
</dbReference>
<feature type="transmembrane region" description="Helical" evidence="8">
    <location>
        <begin position="166"/>
        <end position="189"/>
    </location>
</feature>
<evidence type="ECO:0000256" key="1">
    <source>
        <dbReference type="ARBA" id="ARBA00004141"/>
    </source>
</evidence>
<feature type="transmembrane region" description="Helical" evidence="8">
    <location>
        <begin position="101"/>
        <end position="120"/>
    </location>
</feature>
<comment type="similarity">
    <text evidence="2">Belongs to the ADIPOR family.</text>
</comment>
<dbReference type="InterPro" id="IPR004254">
    <property type="entry name" value="AdipoR/HlyIII-related"/>
</dbReference>
<proteinExistence type="inferred from homology"/>
<keyword evidence="5 8" id="KW-0472">Membrane</keyword>
<dbReference type="PANTHER" id="PTHR20855:SF15">
    <property type="entry name" value="PROGESTIN AND ADIPOQ RECEPTOR FAMILY MEMBER 3"/>
    <property type="match status" value="1"/>
</dbReference>
<accession>A0A1S3D7N0</accession>
<feature type="binding site" evidence="6">
    <location>
        <position position="152"/>
    </location>
    <ligand>
        <name>Zn(2+)</name>
        <dbReference type="ChEBI" id="CHEBI:29105"/>
    </ligand>
</feature>
<keyword evidence="6" id="KW-0479">Metal-binding</keyword>
<dbReference type="PANTHER" id="PTHR20855">
    <property type="entry name" value="ADIPOR/PROGESTIN RECEPTOR-RELATED"/>
    <property type="match status" value="1"/>
</dbReference>
<evidence type="ECO:0000256" key="8">
    <source>
        <dbReference type="SAM" id="Phobius"/>
    </source>
</evidence>
<dbReference type="STRING" id="121845.A0A1S3D7N0"/>
<feature type="transmembrane region" description="Helical" evidence="8">
    <location>
        <begin position="226"/>
        <end position="247"/>
    </location>
</feature>
<feature type="transmembrane region" description="Helical" evidence="8">
    <location>
        <begin position="195"/>
        <end position="214"/>
    </location>
</feature>
<dbReference type="RefSeq" id="XP_008476169.1">
    <property type="nucleotide sequence ID" value="XM_008477947.2"/>
</dbReference>
<dbReference type="GeneID" id="103513135"/>
<feature type="transmembrane region" description="Helical" evidence="8">
    <location>
        <begin position="132"/>
        <end position="154"/>
    </location>
</feature>
<evidence type="ECO:0000256" key="2">
    <source>
        <dbReference type="ARBA" id="ARBA00007018"/>
    </source>
</evidence>
<dbReference type="KEGG" id="dci:103513135"/>
<keyword evidence="4 8" id="KW-1133">Transmembrane helix</keyword>
<feature type="region of interest" description="Disordered" evidence="7">
    <location>
        <begin position="22"/>
        <end position="53"/>
    </location>
</feature>
<reference evidence="10" key="1">
    <citation type="submission" date="2025-08" db="UniProtKB">
        <authorList>
            <consortium name="RefSeq"/>
        </authorList>
    </citation>
    <scope>IDENTIFICATION</scope>
</reference>
<evidence type="ECO:0000256" key="5">
    <source>
        <dbReference type="ARBA" id="ARBA00023136"/>
    </source>
</evidence>
<name>A0A1S3D7N0_DIACI</name>
<keyword evidence="9" id="KW-1185">Reference proteome</keyword>
<evidence type="ECO:0000256" key="7">
    <source>
        <dbReference type="SAM" id="MobiDB-lite"/>
    </source>
</evidence>
<keyword evidence="10" id="KW-0675">Receptor</keyword>
<evidence type="ECO:0000313" key="9">
    <source>
        <dbReference type="Proteomes" id="UP000079169"/>
    </source>
</evidence>
<gene>
    <name evidence="10" type="primary">LOC103513135</name>
</gene>
<sequence length="269" mass="31360">MKIKNVNDDCLTTADIEVFKPRKDKERLSDSDSDEAEAQTRRPGNSKSPSASPSAITLLSYHEAPTHLQFNPYILSGYRGYLSTKMCIESIFWMTNETINIWSHIFGWMLFLALTLYDLFLLNFEASVFDKFIVGLLLGCFQICMVTSTLYHVFSCKSERHFHNFLTFDLFGIALSLLAIYLTGVYYAFWCHKMLLPRVMGMYGISGLAFLIYITRFPECFFTGKVDYIGSSHQWWHFFVVLALYYWHNTGIKYIEYRMNHGCTHDMRI</sequence>
<feature type="compositionally biased region" description="Polar residues" evidence="7">
    <location>
        <begin position="42"/>
        <end position="53"/>
    </location>
</feature>
<dbReference type="PaxDb" id="121845-A0A1S3D7N0"/>
<dbReference type="GO" id="GO:0038023">
    <property type="term" value="F:signaling receptor activity"/>
    <property type="evidence" value="ECO:0007669"/>
    <property type="project" value="TreeGrafter"/>
</dbReference>
<evidence type="ECO:0000256" key="3">
    <source>
        <dbReference type="ARBA" id="ARBA00022692"/>
    </source>
</evidence>
<evidence type="ECO:0000256" key="6">
    <source>
        <dbReference type="PIRSR" id="PIRSR604254-1"/>
    </source>
</evidence>
<dbReference type="GO" id="GO:0016020">
    <property type="term" value="C:membrane"/>
    <property type="evidence" value="ECO:0007669"/>
    <property type="project" value="UniProtKB-SubCell"/>
</dbReference>
<comment type="subcellular location">
    <subcellularLocation>
        <location evidence="1">Membrane</location>
        <topology evidence="1">Multi-pass membrane protein</topology>
    </subcellularLocation>
</comment>
<keyword evidence="3 8" id="KW-0812">Transmembrane</keyword>
<evidence type="ECO:0000313" key="10">
    <source>
        <dbReference type="RefSeq" id="XP_008476169.1"/>
    </source>
</evidence>
<dbReference type="Pfam" id="PF03006">
    <property type="entry name" value="HlyIII"/>
    <property type="match status" value="2"/>
</dbReference>
<keyword evidence="6" id="KW-0862">Zinc</keyword>
<evidence type="ECO:0000256" key="4">
    <source>
        <dbReference type="ARBA" id="ARBA00022989"/>
    </source>
</evidence>